<dbReference type="AlphaFoldDB" id="A0AA39QAI7"/>
<reference evidence="1" key="1">
    <citation type="submission" date="2023-06" db="EMBL/GenBank/DDBJ databases">
        <authorList>
            <consortium name="Lawrence Berkeley National Laboratory"/>
            <person name="Ahrendt S."/>
            <person name="Sahu N."/>
            <person name="Indic B."/>
            <person name="Wong-Bajracharya J."/>
            <person name="Merenyi Z."/>
            <person name="Ke H.-M."/>
            <person name="Monk M."/>
            <person name="Kocsube S."/>
            <person name="Drula E."/>
            <person name="Lipzen A."/>
            <person name="Balint B."/>
            <person name="Henrissat B."/>
            <person name="Andreopoulos B."/>
            <person name="Martin F.M."/>
            <person name="Harder C.B."/>
            <person name="Rigling D."/>
            <person name="Ford K.L."/>
            <person name="Foster G.D."/>
            <person name="Pangilinan J."/>
            <person name="Papanicolaou A."/>
            <person name="Barry K."/>
            <person name="LaButti K."/>
            <person name="Viragh M."/>
            <person name="Koriabine M."/>
            <person name="Yan M."/>
            <person name="Riley R."/>
            <person name="Champramary S."/>
            <person name="Plett K.L."/>
            <person name="Tsai I.J."/>
            <person name="Slot J."/>
            <person name="Sipos G."/>
            <person name="Plett J."/>
            <person name="Nagy L.G."/>
            <person name="Grigoriev I.V."/>
        </authorList>
    </citation>
    <scope>NUCLEOTIDE SEQUENCE</scope>
    <source>
        <strain evidence="1">HWK02</strain>
    </source>
</reference>
<sequence>MEQRPHVLYTKHLIRKGHGYPFWFPEPDSSRPAAYTERGVRPGDVGILNDIGGFDHLFNIFSDADDPVNNGNVPPGFRPLRPSNSEPLRVIPACFGYNITSAEVDYTEISAGISADVAGVARGEASFEFSTAKESAAILCLPNRATKHEILNKAAIKAYATANGAAWYNYVNSPEYLGREAPNGSLYVVTGCDKTDSWGTATVSNPSRSRSVRLSFMAAGVAGGDIRASHTWSTGFSADTRVYPLPSTSYPYPVDRENQCIFARGFTISLADGLFKSNEKTVLKDISGSLKDQIPSFDNRACPQLSGNSASLGRFSFRSLLRSWISRGSRSIMDSEDDAGSSTDWMSDTVLNCEASISEFPPRDSELMNPSAAMNSYLLAKVKFYFTFLKLY</sequence>
<gene>
    <name evidence="1" type="ORF">EDD18DRAFT_50439</name>
</gene>
<keyword evidence="2" id="KW-1185">Reference proteome</keyword>
<name>A0AA39QAI7_9AGAR</name>
<proteinExistence type="predicted"/>
<accession>A0AA39QAI7</accession>
<dbReference type="EMBL" id="JAUEPU010000010">
    <property type="protein sequence ID" value="KAK0498774.1"/>
    <property type="molecule type" value="Genomic_DNA"/>
</dbReference>
<organism evidence="1 2">
    <name type="scientific">Armillaria luteobubalina</name>
    <dbReference type="NCBI Taxonomy" id="153913"/>
    <lineage>
        <taxon>Eukaryota</taxon>
        <taxon>Fungi</taxon>
        <taxon>Dikarya</taxon>
        <taxon>Basidiomycota</taxon>
        <taxon>Agaricomycotina</taxon>
        <taxon>Agaricomycetes</taxon>
        <taxon>Agaricomycetidae</taxon>
        <taxon>Agaricales</taxon>
        <taxon>Marasmiineae</taxon>
        <taxon>Physalacriaceae</taxon>
        <taxon>Armillaria</taxon>
    </lineage>
</organism>
<evidence type="ECO:0000313" key="1">
    <source>
        <dbReference type="EMBL" id="KAK0498774.1"/>
    </source>
</evidence>
<protein>
    <submittedName>
        <fullName evidence="1">Uncharacterized protein</fullName>
    </submittedName>
</protein>
<comment type="caution">
    <text evidence="1">The sequence shown here is derived from an EMBL/GenBank/DDBJ whole genome shotgun (WGS) entry which is preliminary data.</text>
</comment>
<dbReference type="Proteomes" id="UP001175228">
    <property type="component" value="Unassembled WGS sequence"/>
</dbReference>
<evidence type="ECO:0000313" key="2">
    <source>
        <dbReference type="Proteomes" id="UP001175228"/>
    </source>
</evidence>